<dbReference type="InterPro" id="IPR005751">
    <property type="entry name" value="ATP-dep_DNA_helicase_PcrA"/>
</dbReference>
<gene>
    <name evidence="15" type="primary">pcrA</name>
    <name evidence="15" type="ORF">BACCIP111883_02116</name>
</gene>
<comment type="catalytic activity">
    <reaction evidence="8">
        <text>Couples ATP hydrolysis with the unwinding of duplex DNA by translocating in the 3'-5' direction.</text>
        <dbReference type="EC" id="5.6.2.4"/>
    </reaction>
</comment>
<evidence type="ECO:0000256" key="8">
    <source>
        <dbReference type="ARBA" id="ARBA00034617"/>
    </source>
</evidence>
<feature type="region of interest" description="Disordered" evidence="12">
    <location>
        <begin position="656"/>
        <end position="699"/>
    </location>
</feature>
<comment type="similarity">
    <text evidence="1 11">Belongs to the helicase family. UvrD subfamily.</text>
</comment>
<dbReference type="Gene3D" id="1.10.10.160">
    <property type="match status" value="1"/>
</dbReference>
<keyword evidence="16" id="KW-1185">Reference proteome</keyword>
<dbReference type="InterPro" id="IPR000212">
    <property type="entry name" value="DNA_helicase_UvrD/REP"/>
</dbReference>
<dbReference type="Proteomes" id="UP000789833">
    <property type="component" value="Unassembled WGS sequence"/>
</dbReference>
<comment type="caution">
    <text evidence="15">The sequence shown here is derived from an EMBL/GenBank/DDBJ whole genome shotgun (WGS) entry which is preliminary data.</text>
</comment>
<dbReference type="Gene3D" id="3.40.50.300">
    <property type="entry name" value="P-loop containing nucleotide triphosphate hydrolases"/>
    <property type="match status" value="2"/>
</dbReference>
<dbReference type="PROSITE" id="PS51198">
    <property type="entry name" value="UVRD_HELICASE_ATP_BIND"/>
    <property type="match status" value="1"/>
</dbReference>
<name>A0ABM8YMW6_9BACI</name>
<dbReference type="Pfam" id="PF13361">
    <property type="entry name" value="UvrD_C"/>
    <property type="match status" value="1"/>
</dbReference>
<keyword evidence="7" id="KW-0413">Isomerase</keyword>
<dbReference type="GO" id="GO:0003678">
    <property type="term" value="F:DNA helicase activity"/>
    <property type="evidence" value="ECO:0007669"/>
    <property type="project" value="UniProtKB-EC"/>
</dbReference>
<dbReference type="EC" id="5.6.2.4" evidence="11"/>
<accession>A0ABM8YMW6</accession>
<reference evidence="15 16" key="1">
    <citation type="submission" date="2021-10" db="EMBL/GenBank/DDBJ databases">
        <authorList>
            <person name="Criscuolo A."/>
        </authorList>
    </citation>
    <scope>NUCLEOTIDE SEQUENCE [LARGE SCALE GENOMIC DNA]</scope>
    <source>
        <strain evidence="16">CIP 111883</strain>
    </source>
</reference>
<comment type="catalytic activity">
    <reaction evidence="9 11">
        <text>ATP + H2O = ADP + phosphate + H(+)</text>
        <dbReference type="Rhea" id="RHEA:13065"/>
        <dbReference type="ChEBI" id="CHEBI:15377"/>
        <dbReference type="ChEBI" id="CHEBI:15378"/>
        <dbReference type="ChEBI" id="CHEBI:30616"/>
        <dbReference type="ChEBI" id="CHEBI:43474"/>
        <dbReference type="ChEBI" id="CHEBI:456216"/>
        <dbReference type="EC" id="5.6.2.4"/>
    </reaction>
</comment>
<evidence type="ECO:0000259" key="13">
    <source>
        <dbReference type="PROSITE" id="PS51198"/>
    </source>
</evidence>
<feature type="domain" description="UvrD-like helicase C-terminal" evidence="14">
    <location>
        <begin position="290"/>
        <end position="569"/>
    </location>
</feature>
<dbReference type="CDD" id="cd17932">
    <property type="entry name" value="DEXQc_UvrD"/>
    <property type="match status" value="1"/>
</dbReference>
<evidence type="ECO:0000256" key="7">
    <source>
        <dbReference type="ARBA" id="ARBA00023235"/>
    </source>
</evidence>
<dbReference type="NCBIfam" id="TIGR01073">
    <property type="entry name" value="pcrA"/>
    <property type="match status" value="1"/>
</dbReference>
<evidence type="ECO:0000259" key="14">
    <source>
        <dbReference type="PROSITE" id="PS51217"/>
    </source>
</evidence>
<evidence type="ECO:0000256" key="2">
    <source>
        <dbReference type="ARBA" id="ARBA00022741"/>
    </source>
</evidence>
<dbReference type="InterPro" id="IPR014017">
    <property type="entry name" value="DNA_helicase_UvrD-like_C"/>
</dbReference>
<dbReference type="Gene3D" id="1.10.486.10">
    <property type="entry name" value="PCRA, domain 4"/>
    <property type="match status" value="1"/>
</dbReference>
<dbReference type="Pfam" id="PF21196">
    <property type="entry name" value="PcrA_UvrD_tudor"/>
    <property type="match status" value="1"/>
</dbReference>
<dbReference type="PANTHER" id="PTHR11070:SF2">
    <property type="entry name" value="ATP-DEPENDENT DNA HELICASE SRS2"/>
    <property type="match status" value="1"/>
</dbReference>
<evidence type="ECO:0000256" key="5">
    <source>
        <dbReference type="ARBA" id="ARBA00022840"/>
    </source>
</evidence>
<keyword evidence="2 10" id="KW-0547">Nucleotide-binding</keyword>
<dbReference type="RefSeq" id="WP_230501234.1">
    <property type="nucleotide sequence ID" value="NZ_CAKJTJ010000009.1"/>
</dbReference>
<evidence type="ECO:0000256" key="4">
    <source>
        <dbReference type="ARBA" id="ARBA00022806"/>
    </source>
</evidence>
<dbReference type="CDD" id="cd18807">
    <property type="entry name" value="SF1_C_UvrD"/>
    <property type="match status" value="1"/>
</dbReference>
<dbReference type="InterPro" id="IPR027417">
    <property type="entry name" value="P-loop_NTPase"/>
</dbReference>
<evidence type="ECO:0000313" key="16">
    <source>
        <dbReference type="Proteomes" id="UP000789833"/>
    </source>
</evidence>
<keyword evidence="5 10" id="KW-0067">ATP-binding</keyword>
<dbReference type="EMBL" id="CAKJTJ010000009">
    <property type="protein sequence ID" value="CAG9621344.1"/>
    <property type="molecule type" value="Genomic_DNA"/>
</dbReference>
<protein>
    <recommendedName>
        <fullName evidence="11">ATP-dependent DNA helicase</fullName>
        <ecNumber evidence="11">5.6.2.4</ecNumber>
    </recommendedName>
</protein>
<evidence type="ECO:0000256" key="11">
    <source>
        <dbReference type="RuleBase" id="RU364053"/>
    </source>
</evidence>
<evidence type="ECO:0000256" key="1">
    <source>
        <dbReference type="ARBA" id="ARBA00009922"/>
    </source>
</evidence>
<dbReference type="SUPFAM" id="SSF52540">
    <property type="entry name" value="P-loop containing nucleoside triphosphate hydrolases"/>
    <property type="match status" value="1"/>
</dbReference>
<dbReference type="GO" id="GO:0016787">
    <property type="term" value="F:hydrolase activity"/>
    <property type="evidence" value="ECO:0007669"/>
    <property type="project" value="UniProtKB-KW"/>
</dbReference>
<sequence length="754" mass="85743">MQYLSQRLLEGLNPMQQEAVKKTDGPLLIMAGAGSGKTKVLTHRIAYLMAEKQIAPWNILAITFTNKAAREMKDRVETILGPAAEDIWISTFHSMCVRILRRDIDRIGFNRNFTILDSTDQLSVIKSILKDRNIDPKKFEPRTILGTISSAKNELFNPEQYAKQPLGPYEQQVSEVYTEYQKRLKKNQALDFDDLIMSTIHLFKRVPEVLEYYQRKFQYIHVDEYQDTNRAQYTLVNLLADRLQNLCVVGDSDQSIYRWRGADIANILSFEKDYPKAEVVLLEQNYRSTKRILEAANRVIDNNISRKKKNLWTQNDEGQKIVHYQADSEKSEGQFVVGKMRELMQKNPKRTLGDFAILYRTNAQSRVMEEMLLMSNINYTIVGGTKFYDRKEIKDILAYLRLIANPDDDISLQRIVNVPKRGIGATTVDKIANYATEHDISIFQALAEVDLIGVSGRATSQLKEFRSLIENYVQMQEYISVTELVEEVLEKSGYRDMLKADKTIESQSRLENIDEFLSVTKNFEEKYDDKSLVAFLTDLALVADIDKLDEEDAAQQEGVILMTLHAAKGLEFPVVFLIGMEEGVFPHSRSLFEEAEMEEERRLAYVGITRAEEELFLTNAQLRTLFGRTNINPPSRFIKEIPEELIESLVITESRPTPFGNRTQTSTPFGGGRAAAAPANPRRASTPTRPLKSTGGESLDWMVGDKAEHKKWGIGTVVSVKGEGDSKELDIAFPSPTGIKRLLAKFAPVTKVQG</sequence>
<keyword evidence="3 10" id="KW-0378">Hydrolase</keyword>
<dbReference type="InterPro" id="IPR013986">
    <property type="entry name" value="DExx_box_DNA_helicase_dom_sf"/>
</dbReference>
<evidence type="ECO:0000256" key="3">
    <source>
        <dbReference type="ARBA" id="ARBA00022801"/>
    </source>
</evidence>
<keyword evidence="6 11" id="KW-0238">DNA-binding</keyword>
<keyword evidence="4 10" id="KW-0347">Helicase</keyword>
<feature type="compositionally biased region" description="Low complexity" evidence="12">
    <location>
        <begin position="674"/>
        <end position="690"/>
    </location>
</feature>
<evidence type="ECO:0000256" key="10">
    <source>
        <dbReference type="PROSITE-ProRule" id="PRU00560"/>
    </source>
</evidence>
<evidence type="ECO:0000256" key="6">
    <source>
        <dbReference type="ARBA" id="ARBA00023125"/>
    </source>
</evidence>
<dbReference type="Pfam" id="PF00580">
    <property type="entry name" value="UvrD-helicase"/>
    <property type="match status" value="1"/>
</dbReference>
<dbReference type="PANTHER" id="PTHR11070">
    <property type="entry name" value="UVRD / RECB / PCRA DNA HELICASE FAMILY MEMBER"/>
    <property type="match status" value="1"/>
</dbReference>
<proteinExistence type="inferred from homology"/>
<dbReference type="PROSITE" id="PS51217">
    <property type="entry name" value="UVRD_HELICASE_CTER"/>
    <property type="match status" value="1"/>
</dbReference>
<evidence type="ECO:0000313" key="15">
    <source>
        <dbReference type="EMBL" id="CAG9621344.1"/>
    </source>
</evidence>
<dbReference type="InterPro" id="IPR014016">
    <property type="entry name" value="UvrD-like_ATP-bd"/>
</dbReference>
<organism evidence="15 16">
    <name type="scientific">Sutcliffiella rhizosphaerae</name>
    <dbReference type="NCBI Taxonomy" id="2880967"/>
    <lineage>
        <taxon>Bacteria</taxon>
        <taxon>Bacillati</taxon>
        <taxon>Bacillota</taxon>
        <taxon>Bacilli</taxon>
        <taxon>Bacillales</taxon>
        <taxon>Bacillaceae</taxon>
        <taxon>Sutcliffiella</taxon>
    </lineage>
</organism>
<evidence type="ECO:0000256" key="12">
    <source>
        <dbReference type="SAM" id="MobiDB-lite"/>
    </source>
</evidence>
<feature type="binding site" evidence="10">
    <location>
        <begin position="31"/>
        <end position="38"/>
    </location>
    <ligand>
        <name>ATP</name>
        <dbReference type="ChEBI" id="CHEBI:30616"/>
    </ligand>
</feature>
<evidence type="ECO:0000256" key="9">
    <source>
        <dbReference type="ARBA" id="ARBA00048988"/>
    </source>
</evidence>
<feature type="domain" description="UvrD-like helicase ATP-binding" evidence="13">
    <location>
        <begin position="10"/>
        <end position="289"/>
    </location>
</feature>